<keyword evidence="2" id="KW-1185">Reference proteome</keyword>
<dbReference type="RefSeq" id="XP_003283896.1">
    <property type="nucleotide sequence ID" value="XM_003283848.1"/>
</dbReference>
<name>F0Z933_DICPU</name>
<dbReference type="eggNOG" id="ENOG502RIC8">
    <property type="taxonomic scope" value="Eukaryota"/>
</dbReference>
<dbReference type="GeneID" id="10509834"/>
<dbReference type="PANTHER" id="PTHR20916">
    <property type="entry name" value="CYSTEINE AND GLYCINE-RICH PROTEIN 2 BINDING PROTEIN"/>
    <property type="match status" value="1"/>
</dbReference>
<protein>
    <submittedName>
        <fullName evidence="1">Uncharacterized protein</fullName>
    </submittedName>
</protein>
<evidence type="ECO:0000313" key="2">
    <source>
        <dbReference type="Proteomes" id="UP000001064"/>
    </source>
</evidence>
<proteinExistence type="predicted"/>
<sequence length="508" mass="58961">MENIKFNTSNENNVITLTSNNNNNNINNDNNNNNTNSIDWSNHKEVVLPNLIVVKILELYIEYSESIKYNELQLLSLVCKKWNSSIVPKLERFRISKCNDYVKTFSNMQNLVERLKRFGLKSGYSYGNNVYRSETKRIQNVLNMILQPKIIEDTINYFNEDILIDGIQCGTLFDPDTSKIKSFATTTIMKNGKSQPLEIDASRVQITQLQLSHHRYYYPKHKISLDKLFIYEEGKTYDVDHLNERKTTNEAPQYGVFLTGIPCNECEGCTLELIDPPSINYIYGDVNNRHETTSEYQLATNLVSRKFQTVLYCDSIEFLNNSVKRIKPISSGTCLVLKYNIFYDESEYDILRNSNNNNNNNNNSNNINTIINDVYGFNVPVMNQFFKEIQEPLKKFNVGITLGSVYSNTKIKYGHCEPLKGRDIILWHFFKEKFGLDKIRVSTLLYSTKDGFIEELNHRNVHDGNITMTESKHTVIFSSIDLEESNEFHVEDYSENRVLVFSAIIIFK</sequence>
<dbReference type="Proteomes" id="UP000001064">
    <property type="component" value="Unassembled WGS sequence"/>
</dbReference>
<dbReference type="EMBL" id="GL870955">
    <property type="protein sequence ID" value="EGC39561.1"/>
    <property type="molecule type" value="Genomic_DNA"/>
</dbReference>
<reference evidence="2" key="1">
    <citation type="journal article" date="2011" name="Genome Biol.">
        <title>Comparative genomics of the social amoebae Dictyostelium discoideum and Dictyostelium purpureum.</title>
        <authorList>
            <consortium name="US DOE Joint Genome Institute (JGI-PGF)"/>
            <person name="Sucgang R."/>
            <person name="Kuo A."/>
            <person name="Tian X."/>
            <person name="Salerno W."/>
            <person name="Parikh A."/>
            <person name="Feasley C.L."/>
            <person name="Dalin E."/>
            <person name="Tu H."/>
            <person name="Huang E."/>
            <person name="Barry K."/>
            <person name="Lindquist E."/>
            <person name="Shapiro H."/>
            <person name="Bruce D."/>
            <person name="Schmutz J."/>
            <person name="Salamov A."/>
            <person name="Fey P."/>
            <person name="Gaudet P."/>
            <person name="Anjard C."/>
            <person name="Babu M.M."/>
            <person name="Basu S."/>
            <person name="Bushmanova Y."/>
            <person name="van der Wel H."/>
            <person name="Katoh-Kurasawa M."/>
            <person name="Dinh C."/>
            <person name="Coutinho P.M."/>
            <person name="Saito T."/>
            <person name="Elias M."/>
            <person name="Schaap P."/>
            <person name="Kay R.R."/>
            <person name="Henrissat B."/>
            <person name="Eichinger L."/>
            <person name="Rivero F."/>
            <person name="Putnam N.H."/>
            <person name="West C.M."/>
            <person name="Loomis W.F."/>
            <person name="Chisholm R.L."/>
            <person name="Shaulsky G."/>
            <person name="Strassmann J.E."/>
            <person name="Queller D.C."/>
            <person name="Kuspa A."/>
            <person name="Grigoriev I.V."/>
        </authorList>
    </citation>
    <scope>NUCLEOTIDE SEQUENCE [LARGE SCALE GENOMIC DNA]</scope>
    <source>
        <strain evidence="2">QSDP1</strain>
    </source>
</reference>
<evidence type="ECO:0000313" key="1">
    <source>
        <dbReference type="EMBL" id="EGC39561.1"/>
    </source>
</evidence>
<gene>
    <name evidence="1" type="ORF">DICPUDRAFT_74907</name>
</gene>
<organism evidence="1 2">
    <name type="scientific">Dictyostelium purpureum</name>
    <name type="common">Slime mold</name>
    <dbReference type="NCBI Taxonomy" id="5786"/>
    <lineage>
        <taxon>Eukaryota</taxon>
        <taxon>Amoebozoa</taxon>
        <taxon>Evosea</taxon>
        <taxon>Eumycetozoa</taxon>
        <taxon>Dictyostelia</taxon>
        <taxon>Dictyosteliales</taxon>
        <taxon>Dictyosteliaceae</taxon>
        <taxon>Dictyostelium</taxon>
    </lineage>
</organism>
<accession>F0Z933</accession>
<dbReference type="AlphaFoldDB" id="F0Z933"/>
<dbReference type="PANTHER" id="PTHR20916:SF18">
    <property type="entry name" value="IPT_TIG DOMAIN-CONTAINING PROTEIN"/>
    <property type="match status" value="1"/>
</dbReference>
<dbReference type="OMA" id="HETTSEY"/>
<dbReference type="InParanoid" id="F0Z933"/>
<dbReference type="KEGG" id="dpp:DICPUDRAFT_74907"/>
<dbReference type="VEuPathDB" id="AmoebaDB:DICPUDRAFT_74907"/>